<organism evidence="1 2">
    <name type="scientific">Ochrobactrum quorumnocens</name>
    <dbReference type="NCBI Taxonomy" id="271865"/>
    <lineage>
        <taxon>Bacteria</taxon>
        <taxon>Pseudomonadati</taxon>
        <taxon>Pseudomonadota</taxon>
        <taxon>Alphaproteobacteria</taxon>
        <taxon>Hyphomicrobiales</taxon>
        <taxon>Brucellaceae</taxon>
        <taxon>Brucella/Ochrobactrum group</taxon>
        <taxon>Ochrobactrum</taxon>
    </lineage>
</organism>
<proteinExistence type="predicted"/>
<dbReference type="EMBL" id="CP022603">
    <property type="protein sequence ID" value="ASV84573.1"/>
    <property type="molecule type" value="Genomic_DNA"/>
</dbReference>
<protein>
    <submittedName>
        <fullName evidence="1">Uncharacterized protein</fullName>
    </submittedName>
</protein>
<evidence type="ECO:0000313" key="1">
    <source>
        <dbReference type="EMBL" id="ASV84573.1"/>
    </source>
</evidence>
<name>A0A248UCM1_9HYPH</name>
<evidence type="ECO:0000313" key="2">
    <source>
        <dbReference type="Proteomes" id="UP000215256"/>
    </source>
</evidence>
<dbReference type="AlphaFoldDB" id="A0A248UCM1"/>
<dbReference type="KEGG" id="och:CES85_5368"/>
<dbReference type="Proteomes" id="UP000215256">
    <property type="component" value="Chromosome 2"/>
</dbReference>
<sequence length="49" mass="5526">MGVFHHVSSLKVSFGSKFSRNFAKPLLIPGFEFCILDRNTELLFGLPLN</sequence>
<reference evidence="1 2" key="1">
    <citation type="submission" date="2017-07" db="EMBL/GenBank/DDBJ databases">
        <title>Phylogenetic study on the rhizospheric bacterium Ochrobactrum sp. A44.</title>
        <authorList>
            <person name="Krzyzanowska D.M."/>
            <person name="Ossowicki A."/>
            <person name="Rajewska M."/>
            <person name="Maciag T."/>
            <person name="Kaczynski Z."/>
            <person name="Czerwicka M."/>
            <person name="Jafra S."/>
        </authorList>
    </citation>
    <scope>NUCLEOTIDE SEQUENCE [LARGE SCALE GENOMIC DNA]</scope>
    <source>
        <strain evidence="1 2">A44</strain>
    </source>
</reference>
<gene>
    <name evidence="1" type="ORF">CES85_5368</name>
</gene>
<accession>A0A248UCM1</accession>